<feature type="transmembrane region" description="Helical" evidence="1">
    <location>
        <begin position="118"/>
        <end position="136"/>
    </location>
</feature>
<dbReference type="EMBL" id="VDGT01000001">
    <property type="protein sequence ID" value="TNM34271.1"/>
    <property type="molecule type" value="Genomic_DNA"/>
</dbReference>
<dbReference type="RefSeq" id="WP_139640032.1">
    <property type="nucleotide sequence ID" value="NZ_BAAAZS010000014.1"/>
</dbReference>
<keyword evidence="3" id="KW-1185">Reference proteome</keyword>
<dbReference type="OrthoDB" id="4173022at2"/>
<evidence type="ECO:0000313" key="2">
    <source>
        <dbReference type="EMBL" id="TNM34271.1"/>
    </source>
</evidence>
<evidence type="ECO:0000256" key="1">
    <source>
        <dbReference type="SAM" id="Phobius"/>
    </source>
</evidence>
<dbReference type="AlphaFoldDB" id="A0A5C4VEL4"/>
<comment type="caution">
    <text evidence="2">The sequence shown here is derived from an EMBL/GenBank/DDBJ whole genome shotgun (WGS) entry which is preliminary data.</text>
</comment>
<proteinExistence type="predicted"/>
<gene>
    <name evidence="2" type="ORF">FH715_00835</name>
</gene>
<sequence>MPEHEIVARFDGSPRVEFPVRLNQGFVVSIAHEFGYAVDEVKTTSQHIAHRLVFRRDDSEAARQRAAWAQHMYRTTGAWWAVCWPPHLHDKPETVHPTKAGEVRLALHRLEYDGQVRLVAVMLIVAAFTLIMAWLNRATVGLAIPLGALSAGLLAGTLLTGRLSRWTRARHRALLARFEAQRYYPSPDDGFENQGAS</sequence>
<accession>A0A5C4VEL4</accession>
<keyword evidence="1" id="KW-0812">Transmembrane</keyword>
<organism evidence="2 3">
    <name type="scientific">Streptomyces sedi</name>
    <dbReference type="NCBI Taxonomy" id="555059"/>
    <lineage>
        <taxon>Bacteria</taxon>
        <taxon>Bacillati</taxon>
        <taxon>Actinomycetota</taxon>
        <taxon>Actinomycetes</taxon>
        <taxon>Kitasatosporales</taxon>
        <taxon>Streptomycetaceae</taxon>
        <taxon>Streptomyces</taxon>
    </lineage>
</organism>
<dbReference type="Proteomes" id="UP000311713">
    <property type="component" value="Unassembled WGS sequence"/>
</dbReference>
<feature type="transmembrane region" description="Helical" evidence="1">
    <location>
        <begin position="142"/>
        <end position="161"/>
    </location>
</feature>
<reference evidence="2 3" key="1">
    <citation type="submission" date="2019-06" db="EMBL/GenBank/DDBJ databases">
        <title>Draft genome of Streptomyces sedi sp. JCM16909.</title>
        <authorList>
            <person name="Klykleung N."/>
            <person name="Tanasupawat S."/>
            <person name="Kudo T."/>
            <person name="Yuki M."/>
            <person name="Ohkuma M."/>
        </authorList>
    </citation>
    <scope>NUCLEOTIDE SEQUENCE [LARGE SCALE GENOMIC DNA]</scope>
    <source>
        <strain evidence="2 3">JCM 16909</strain>
    </source>
</reference>
<keyword evidence="1" id="KW-0472">Membrane</keyword>
<protein>
    <submittedName>
        <fullName evidence="2">MFS transporter</fullName>
    </submittedName>
</protein>
<name>A0A5C4VEL4_9ACTN</name>
<evidence type="ECO:0000313" key="3">
    <source>
        <dbReference type="Proteomes" id="UP000311713"/>
    </source>
</evidence>
<keyword evidence="1" id="KW-1133">Transmembrane helix</keyword>